<dbReference type="Proteomes" id="UP000041254">
    <property type="component" value="Unassembled WGS sequence"/>
</dbReference>
<dbReference type="InParanoid" id="A0A0G4GYT4"/>
<dbReference type="PhylomeDB" id="A0A0G4GYT4"/>
<dbReference type="VEuPathDB" id="CryptoDB:Vbra_10438"/>
<feature type="compositionally biased region" description="Low complexity" evidence="1">
    <location>
        <begin position="1"/>
        <end position="29"/>
    </location>
</feature>
<reference evidence="2 3" key="1">
    <citation type="submission" date="2014-11" db="EMBL/GenBank/DDBJ databases">
        <authorList>
            <person name="Zhu J."/>
            <person name="Qi W."/>
            <person name="Song R."/>
        </authorList>
    </citation>
    <scope>NUCLEOTIDE SEQUENCE [LARGE SCALE GENOMIC DNA]</scope>
</reference>
<feature type="region of interest" description="Disordered" evidence="1">
    <location>
        <begin position="136"/>
        <end position="176"/>
    </location>
</feature>
<sequence>MAAAASVAASASSSAAAAPQAEAMPSSSPCRYKEGSRVLMVTNGREKGKQRWVKADVYRIEEGSGRTALHLREVGGHREEFKVLVPHNETTALTDTNQMATVGWDVSKKVPAGFGDDLVASLFSFMTPRELSAIFPPPRSTEAETTVLPNKRPRRRKPTPSIPKCRLPSVGGHGGTHFPPSLMASSSALPSTTGGPLFAGTAFGPLNKGETTAAANEDTADGVPPGAPAASSLFGGLSLFGLATGGGGLWSAAAAASSGGGTSSLSTFGAATPTPRPSTDVFNGLSDAPSPAATTTTTTTAPVDRFSGSIFAPAKAPSTAQSTATPFSKPFEFGKASTGGGGDLFHVGAAASGGGSLFGEVGSTGSCTGRGSLSGQGGAATGTGGIFGGSISGGTGVAASSSFSGPSLSARGSMLGGPAFGQQSSFGAAQSGLSPIHTAALHQQTHVAIDSSTEDDRQFWDSMTTEEAFQLGKRLVNLTALTLVQPHSDRWWCLGSMISVVEGHAAGRREARDKEGQHHMAEGSLETIDFTTTSTSPSTTSSPSPSITGNVNQHRPPIPPSFAPPPTLHARKAVTGAVQQHSVLVNTRWKMPALESVDQDGWDAITLGRSISSSQSLKRVEGCRRSWGRWADLFEHFSETPDGQPGPLRQLQTVGGIALSCRPTSRSQIEAYLEGVRRLQDVLTSRGCRKSLTSLDVEIPSFAGQHSLSALLAVDDFINTCCTSPDVPLSVTTGGNIFNLAVFYADAFPPRPSPFIKTAIQEAAQQTMCVAYTISQDDLTHPLDDPSQAAVEIAKTLLFDKVKWVSVDNANGFVPPPGTTSPAPAIISHLQQLPTGRILHISSGLGGGAGRLMAEKMPREVERRVERVQLGSDVGTEERSGVLRALGAEREVLTVEVGRQAISVTQGGAFDGWGSNRFPAIRNIYMELAVPDDLEDDVAVELISSGLTSLLDGGVRGLECVKVWLSGLSGDRVETIRQLLPSGVAIGDFYVTTQDGWSASHIKIRATRRP</sequence>
<accession>A0A0G4GYT4</accession>
<keyword evidence="3" id="KW-1185">Reference proteome</keyword>
<evidence type="ECO:0000256" key="1">
    <source>
        <dbReference type="SAM" id="MobiDB-lite"/>
    </source>
</evidence>
<evidence type="ECO:0000313" key="2">
    <source>
        <dbReference type="EMBL" id="CEM36327.1"/>
    </source>
</evidence>
<dbReference type="EMBL" id="CDMY01000887">
    <property type="protein sequence ID" value="CEM36327.1"/>
    <property type="molecule type" value="Genomic_DNA"/>
</dbReference>
<name>A0A0G4GYT4_VITBC</name>
<organism evidence="2 3">
    <name type="scientific">Vitrella brassicaformis (strain CCMP3155)</name>
    <dbReference type="NCBI Taxonomy" id="1169540"/>
    <lineage>
        <taxon>Eukaryota</taxon>
        <taxon>Sar</taxon>
        <taxon>Alveolata</taxon>
        <taxon>Colpodellida</taxon>
        <taxon>Vitrellaceae</taxon>
        <taxon>Vitrella</taxon>
    </lineage>
</organism>
<feature type="region of interest" description="Disordered" evidence="1">
    <location>
        <begin position="1"/>
        <end position="31"/>
    </location>
</feature>
<proteinExistence type="predicted"/>
<evidence type="ECO:0000313" key="3">
    <source>
        <dbReference type="Proteomes" id="UP000041254"/>
    </source>
</evidence>
<feature type="compositionally biased region" description="Low complexity" evidence="1">
    <location>
        <begin position="531"/>
        <end position="548"/>
    </location>
</feature>
<feature type="compositionally biased region" description="Basic and acidic residues" evidence="1">
    <location>
        <begin position="508"/>
        <end position="521"/>
    </location>
</feature>
<protein>
    <submittedName>
        <fullName evidence="2">Uncharacterized protein</fullName>
    </submittedName>
</protein>
<feature type="compositionally biased region" description="Pro residues" evidence="1">
    <location>
        <begin position="556"/>
        <end position="567"/>
    </location>
</feature>
<feature type="region of interest" description="Disordered" evidence="1">
    <location>
        <begin position="508"/>
        <end position="568"/>
    </location>
</feature>
<gene>
    <name evidence="2" type="ORF">Vbra_10438</name>
</gene>
<dbReference type="AlphaFoldDB" id="A0A0G4GYT4"/>